<accession>A0ABD0YUS2</accession>
<dbReference type="PANTHER" id="PTHR48051">
    <property type="match status" value="1"/>
</dbReference>
<dbReference type="PROSITE" id="PS51450">
    <property type="entry name" value="LRR"/>
    <property type="match status" value="1"/>
</dbReference>
<feature type="domain" description="Disease resistance R13L4/SHOC-2-like LRR" evidence="4">
    <location>
        <begin position="49"/>
        <end position="131"/>
    </location>
</feature>
<dbReference type="Pfam" id="PF23598">
    <property type="entry name" value="LRR_14"/>
    <property type="match status" value="1"/>
</dbReference>
<keyword evidence="1" id="KW-0433">Leucine-rich repeat</keyword>
<dbReference type="Proteomes" id="UP001558652">
    <property type="component" value="Unassembled WGS sequence"/>
</dbReference>
<dbReference type="InterPro" id="IPR001611">
    <property type="entry name" value="Leu-rich_rpt"/>
</dbReference>
<feature type="region of interest" description="Disordered" evidence="3">
    <location>
        <begin position="1"/>
        <end position="27"/>
    </location>
</feature>
<dbReference type="Gene3D" id="3.80.10.10">
    <property type="entry name" value="Ribonuclease Inhibitor"/>
    <property type="match status" value="1"/>
</dbReference>
<organism evidence="5 6">
    <name type="scientific">Ranatra chinensis</name>
    <dbReference type="NCBI Taxonomy" id="642074"/>
    <lineage>
        <taxon>Eukaryota</taxon>
        <taxon>Metazoa</taxon>
        <taxon>Ecdysozoa</taxon>
        <taxon>Arthropoda</taxon>
        <taxon>Hexapoda</taxon>
        <taxon>Insecta</taxon>
        <taxon>Pterygota</taxon>
        <taxon>Neoptera</taxon>
        <taxon>Paraneoptera</taxon>
        <taxon>Hemiptera</taxon>
        <taxon>Heteroptera</taxon>
        <taxon>Panheteroptera</taxon>
        <taxon>Nepomorpha</taxon>
        <taxon>Nepidae</taxon>
        <taxon>Ranatrinae</taxon>
        <taxon>Ranatra</taxon>
    </lineage>
</organism>
<dbReference type="InterPro" id="IPR055414">
    <property type="entry name" value="LRR_R13L4/SHOC2-like"/>
</dbReference>
<name>A0ABD0YUS2_9HEMI</name>
<dbReference type="SUPFAM" id="SSF52058">
    <property type="entry name" value="L domain-like"/>
    <property type="match status" value="1"/>
</dbReference>
<evidence type="ECO:0000256" key="3">
    <source>
        <dbReference type="SAM" id="MobiDB-lite"/>
    </source>
</evidence>
<dbReference type="AlphaFoldDB" id="A0ABD0YUS2"/>
<protein>
    <recommendedName>
        <fullName evidence="4">Disease resistance R13L4/SHOC-2-like LRR domain-containing protein</fullName>
    </recommendedName>
</protein>
<dbReference type="SMART" id="SM00369">
    <property type="entry name" value="LRR_TYP"/>
    <property type="match status" value="3"/>
</dbReference>
<dbReference type="InterPro" id="IPR032675">
    <property type="entry name" value="LRR_dom_sf"/>
</dbReference>
<dbReference type="InterPro" id="IPR003591">
    <property type="entry name" value="Leu-rich_rpt_typical-subtyp"/>
</dbReference>
<gene>
    <name evidence="5" type="ORF">AAG570_002610</name>
</gene>
<dbReference type="FunFam" id="3.80.10.10:FF:000343">
    <property type="entry name" value="CCR4-NOT transcription complex subunit"/>
    <property type="match status" value="1"/>
</dbReference>
<dbReference type="InterPro" id="IPR050216">
    <property type="entry name" value="LRR_domain-containing"/>
</dbReference>
<keyword evidence="2" id="KW-0677">Repeat</keyword>
<keyword evidence="6" id="KW-1185">Reference proteome</keyword>
<evidence type="ECO:0000256" key="1">
    <source>
        <dbReference type="ARBA" id="ARBA00022614"/>
    </source>
</evidence>
<evidence type="ECO:0000313" key="5">
    <source>
        <dbReference type="EMBL" id="KAL1123533.1"/>
    </source>
</evidence>
<proteinExistence type="predicted"/>
<dbReference type="PANTHER" id="PTHR48051:SF1">
    <property type="entry name" value="RAS SUPPRESSOR PROTEIN 1"/>
    <property type="match status" value="1"/>
</dbReference>
<sequence>MSRNHKKEVENVNPRRKHTIMSAEEAASGKKSNWTELEITGTVRNLSPQLWHLTHLTSLYLNDNSLSRLPADVGRLMNLRTLDLSSNKLRSLPAELGELIQLRELVLNHNLIRVLPYELGKLFQLQLLGLTGNPLSKECFKIYSEPNGTHKLITYLLDSLQGKSVQIFVLFYWDYYLLPNKVVNKLSPLVLMPVTYSDSPLVQITTHRLPAPRD</sequence>
<dbReference type="EMBL" id="JBFDAA010000012">
    <property type="protein sequence ID" value="KAL1123533.1"/>
    <property type="molecule type" value="Genomic_DNA"/>
</dbReference>
<comment type="caution">
    <text evidence="5">The sequence shown here is derived from an EMBL/GenBank/DDBJ whole genome shotgun (WGS) entry which is preliminary data.</text>
</comment>
<evidence type="ECO:0000259" key="4">
    <source>
        <dbReference type="Pfam" id="PF23598"/>
    </source>
</evidence>
<evidence type="ECO:0000256" key="2">
    <source>
        <dbReference type="ARBA" id="ARBA00022737"/>
    </source>
</evidence>
<reference evidence="5 6" key="1">
    <citation type="submission" date="2024-07" db="EMBL/GenBank/DDBJ databases">
        <title>Chromosome-level genome assembly of the water stick insect Ranatra chinensis (Heteroptera: Nepidae).</title>
        <authorList>
            <person name="Liu X."/>
        </authorList>
    </citation>
    <scope>NUCLEOTIDE SEQUENCE [LARGE SCALE GENOMIC DNA]</scope>
    <source>
        <strain evidence="5">Cailab_2021Rc</strain>
        <tissue evidence="5">Muscle</tissue>
    </source>
</reference>
<evidence type="ECO:0000313" key="6">
    <source>
        <dbReference type="Proteomes" id="UP001558652"/>
    </source>
</evidence>